<gene>
    <name evidence="6" type="ORF">V5O48_014183</name>
</gene>
<dbReference type="PANTHER" id="PTHR48104">
    <property type="entry name" value="METACASPASE-4"/>
    <property type="match status" value="1"/>
</dbReference>
<keyword evidence="3" id="KW-0788">Thiol protease</keyword>
<proteinExistence type="inferred from homology"/>
<dbReference type="InterPro" id="IPR011600">
    <property type="entry name" value="Pept_C14_caspase"/>
</dbReference>
<feature type="region of interest" description="Disordered" evidence="4">
    <location>
        <begin position="24"/>
        <end position="46"/>
    </location>
</feature>
<dbReference type="SUPFAM" id="SSF52129">
    <property type="entry name" value="Caspase-like"/>
    <property type="match status" value="1"/>
</dbReference>
<keyword evidence="3" id="KW-0378">Hydrolase</keyword>
<name>A0ABR3EY17_9AGAR</name>
<comment type="caution">
    <text evidence="6">The sequence shown here is derived from an EMBL/GenBank/DDBJ whole genome shotgun (WGS) entry which is preliminary data.</text>
</comment>
<sequence length="722" mass="80172">MRFTGIKGEPRNVPELHWHLYTQHNDGTPIQNSESGGGDSAQAPPPITVVERPSSSSLFALIIGIHIYKDDEIRNLNGAVAEADAFSNLLEDVYRVPVERIVNIRDQEATREKILSAIQNLAGNPVIGVSDPMVIYYAGHGAEVDSPLGTARKIQMLIPHDFVANGSAVTQGQGIFDHTLSRLLSEIAKNKSDDITVIFDSCSSGLGIRKDEHDETLSVCGLELSADYTIPPSMFEPELASLERSSGSEMGGLWSPVLLAACKPSQTAKERRGSGAFTSQLIPLLRQEGSDRLTYEDVIQRTPDLPDQNPQCTDRTRIVFDGKVTDPRCTLYNLRPTVKASQSHNDADEFTLRAREAHGVTIEAEFAVYSDREMSHCLGSVKANQITPFDTRCSLLGDSLSKVPQPVYAHLTRIGQQQDLRLFIEPRGGLLNIVRQLDEMRQSNINDHKRSFLLLDNIDEGCDLALTLRDDRFIRFHIMDPVCQSYGVKTMPFEDISTDNSTLISIMRGAADFYWNLRNSSNSKIMDYIDVECLKLVDTGQVRADLYDVFEPEDGRNLNVGGTIIINVDEGAKYGYRIHNRSPVGLFVSLFYFDPNDLSVESKDPYYLPSIAANGETEFSIPPKGSLTIGFGNNDSGTFAYEYVLRDDQVADVGFLKLYVSTDGSIDHSYISQRSPFGEECQRLPSGRKKRYLLDSKVFPIIQQRGSDLTSRQFEAGGLRTG</sequence>
<evidence type="ECO:0000256" key="2">
    <source>
        <dbReference type="ARBA" id="ARBA00022703"/>
    </source>
</evidence>
<keyword evidence="7" id="KW-1185">Reference proteome</keyword>
<evidence type="ECO:0000256" key="3">
    <source>
        <dbReference type="ARBA" id="ARBA00022807"/>
    </source>
</evidence>
<comment type="similarity">
    <text evidence="1">Belongs to the peptidase C14B family.</text>
</comment>
<dbReference type="EMBL" id="JBAHYK010001487">
    <property type="protein sequence ID" value="KAL0567813.1"/>
    <property type="molecule type" value="Genomic_DNA"/>
</dbReference>
<dbReference type="InterPro" id="IPR029030">
    <property type="entry name" value="Caspase-like_dom_sf"/>
</dbReference>
<evidence type="ECO:0000256" key="1">
    <source>
        <dbReference type="ARBA" id="ARBA00009005"/>
    </source>
</evidence>
<evidence type="ECO:0000313" key="6">
    <source>
        <dbReference type="EMBL" id="KAL0567813.1"/>
    </source>
</evidence>
<dbReference type="Gene3D" id="3.40.50.1460">
    <property type="match status" value="1"/>
</dbReference>
<feature type="domain" description="Peptidase C14 caspase" evidence="5">
    <location>
        <begin position="59"/>
        <end position="301"/>
    </location>
</feature>
<dbReference type="Pfam" id="PF00656">
    <property type="entry name" value="Peptidase_C14"/>
    <property type="match status" value="1"/>
</dbReference>
<evidence type="ECO:0000256" key="4">
    <source>
        <dbReference type="SAM" id="MobiDB-lite"/>
    </source>
</evidence>
<accession>A0ABR3EY17</accession>
<dbReference type="Proteomes" id="UP001465976">
    <property type="component" value="Unassembled WGS sequence"/>
</dbReference>
<keyword evidence="2" id="KW-0053">Apoptosis</keyword>
<evidence type="ECO:0000259" key="5">
    <source>
        <dbReference type="Pfam" id="PF00656"/>
    </source>
</evidence>
<dbReference type="PANTHER" id="PTHR48104:SF30">
    <property type="entry name" value="METACASPASE-1"/>
    <property type="match status" value="1"/>
</dbReference>
<keyword evidence="3" id="KW-0645">Protease</keyword>
<feature type="compositionally biased region" description="Polar residues" evidence="4">
    <location>
        <begin position="24"/>
        <end position="34"/>
    </location>
</feature>
<evidence type="ECO:0000313" key="7">
    <source>
        <dbReference type="Proteomes" id="UP001465976"/>
    </source>
</evidence>
<reference evidence="6 7" key="1">
    <citation type="submission" date="2024-02" db="EMBL/GenBank/DDBJ databases">
        <title>A draft genome for the cacao thread blight pathogen Marasmius crinis-equi.</title>
        <authorList>
            <person name="Cohen S.P."/>
            <person name="Baruah I.K."/>
            <person name="Amoako-Attah I."/>
            <person name="Bukari Y."/>
            <person name="Meinhardt L.W."/>
            <person name="Bailey B.A."/>
        </authorList>
    </citation>
    <scope>NUCLEOTIDE SEQUENCE [LARGE SCALE GENOMIC DNA]</scope>
    <source>
        <strain evidence="6 7">GH-76</strain>
    </source>
</reference>
<organism evidence="6 7">
    <name type="scientific">Marasmius crinis-equi</name>
    <dbReference type="NCBI Taxonomy" id="585013"/>
    <lineage>
        <taxon>Eukaryota</taxon>
        <taxon>Fungi</taxon>
        <taxon>Dikarya</taxon>
        <taxon>Basidiomycota</taxon>
        <taxon>Agaricomycotina</taxon>
        <taxon>Agaricomycetes</taxon>
        <taxon>Agaricomycetidae</taxon>
        <taxon>Agaricales</taxon>
        <taxon>Marasmiineae</taxon>
        <taxon>Marasmiaceae</taxon>
        <taxon>Marasmius</taxon>
    </lineage>
</organism>
<dbReference type="InterPro" id="IPR050452">
    <property type="entry name" value="Metacaspase"/>
</dbReference>
<protein>
    <recommendedName>
        <fullName evidence="5">Peptidase C14 caspase domain-containing protein</fullName>
    </recommendedName>
</protein>